<dbReference type="Proteomes" id="UP000464524">
    <property type="component" value="Chromosome"/>
</dbReference>
<sequence>MNDLIRQFTHKIASQLRQISDVTMSEEEGEIALKKRKLIIHAGTPKTGTTSVQAYLSKKQRKLRGRGILYPHNLEASDNPGAPTHQWFEKNLVSTHVENFIANVSNVVSQIKTDTHTVILSSEGIYNYWWDFPEASKDLLRELAKLFDVKLWVWFRDPVSFVESYYKQCIRNPQVTSNPCYGKDLSLNEMLDIPWFVQHLDYQGFVTQTRMIFGQNSVSAYEYKGDIVKQVSTLLGLATAHDNPTPRQNISLNDATIALLRTINHYDVKAKDKELLMPLIKDINNIMDRYTSQCVTDEIAKQRVLSLVKSVTFCSIDP</sequence>
<gene>
    <name evidence="1" type="ORF">FX988_00622</name>
</gene>
<dbReference type="OrthoDB" id="3760425at2"/>
<reference evidence="1 2" key="1">
    <citation type="submission" date="2019-12" db="EMBL/GenBank/DDBJ databases">
        <title>Genome sequencing and assembly of endphytes of Porphyra tenera.</title>
        <authorList>
            <person name="Park J.M."/>
            <person name="Shin R."/>
            <person name="Jo S.H."/>
        </authorList>
    </citation>
    <scope>NUCLEOTIDE SEQUENCE [LARGE SCALE GENOMIC DNA]</scope>
    <source>
        <strain evidence="1 2">GPM4</strain>
    </source>
</reference>
<dbReference type="KEGG" id="pmes:FX988_00622"/>
<name>A0A857JGV3_9ALTE</name>
<dbReference type="SUPFAM" id="SSF52540">
    <property type="entry name" value="P-loop containing nucleoside triphosphate hydrolases"/>
    <property type="match status" value="1"/>
</dbReference>
<dbReference type="EMBL" id="CP047656">
    <property type="protein sequence ID" value="QHJ10410.1"/>
    <property type="molecule type" value="Genomic_DNA"/>
</dbReference>
<evidence type="ECO:0008006" key="3">
    <source>
        <dbReference type="Google" id="ProtNLM"/>
    </source>
</evidence>
<dbReference type="InterPro" id="IPR027417">
    <property type="entry name" value="P-loop_NTPase"/>
</dbReference>
<protein>
    <recommendedName>
        <fullName evidence="3">Sulfotransferase family protein</fullName>
    </recommendedName>
</protein>
<dbReference type="AlphaFoldDB" id="A0A857JGV3"/>
<dbReference type="Gene3D" id="3.40.50.300">
    <property type="entry name" value="P-loop containing nucleotide triphosphate hydrolases"/>
    <property type="match status" value="1"/>
</dbReference>
<dbReference type="RefSeq" id="WP_160178290.1">
    <property type="nucleotide sequence ID" value="NZ_CP047656.1"/>
</dbReference>
<keyword evidence="2" id="KW-1185">Reference proteome</keyword>
<proteinExistence type="predicted"/>
<evidence type="ECO:0000313" key="2">
    <source>
        <dbReference type="Proteomes" id="UP000464524"/>
    </source>
</evidence>
<evidence type="ECO:0000313" key="1">
    <source>
        <dbReference type="EMBL" id="QHJ10410.1"/>
    </source>
</evidence>
<accession>A0A857JGV3</accession>
<organism evidence="1 2">
    <name type="scientific">Paraglaciecola mesophila</name>
    <dbReference type="NCBI Taxonomy" id="197222"/>
    <lineage>
        <taxon>Bacteria</taxon>
        <taxon>Pseudomonadati</taxon>
        <taxon>Pseudomonadota</taxon>
        <taxon>Gammaproteobacteria</taxon>
        <taxon>Alteromonadales</taxon>
        <taxon>Alteromonadaceae</taxon>
        <taxon>Paraglaciecola</taxon>
    </lineage>
</organism>